<dbReference type="Proteomes" id="UP000010959">
    <property type="component" value="Unassembled WGS sequence"/>
</dbReference>
<dbReference type="PATRIC" id="fig|993516.3.peg.2727"/>
<proteinExistence type="predicted"/>
<evidence type="ECO:0000313" key="1">
    <source>
        <dbReference type="EMBL" id="ELP33519.1"/>
    </source>
</evidence>
<reference evidence="1 2" key="1">
    <citation type="journal article" date="2013" name="Mar. Genomics">
        <title>Expression of sulfatases in Rhodopirellula baltica and the diversity of sulfatases in the genus Rhodopirellula.</title>
        <authorList>
            <person name="Wegner C.E."/>
            <person name="Richter-Heitmann T."/>
            <person name="Klindworth A."/>
            <person name="Klockow C."/>
            <person name="Richter M."/>
            <person name="Achstetter T."/>
            <person name="Glockner F.O."/>
            <person name="Harder J."/>
        </authorList>
    </citation>
    <scope>NUCLEOTIDE SEQUENCE [LARGE SCALE GENOMIC DNA]</scope>
    <source>
        <strain evidence="1 2">SWK14</strain>
    </source>
</reference>
<sequence length="269" mass="29615">MDGKSSITTIEDGDPVNQTDAIWKYLSLGDKAKEPVGLKQNAIVLKPTERELRIYRNFFTGVSARGIGIAFPNKTNLIWDAEQMTLSRVWKNGFFDASMHWRGRGQGRQEPLGDAVSILEGQSTLAQLPSVAAAWPEESARARDFRFGGYQLSGGETIAIGFARGDLKVEDTISSQTPAGEKTSPQLSRTLTISVPAAKGNDQWVWQPTDQPMELAEESEGTQVFRVNNQASLQVQGIQLEKVMVDGKAIWRAALPEGETVTIHQTIVW</sequence>
<evidence type="ECO:0000313" key="2">
    <source>
        <dbReference type="Proteomes" id="UP000010959"/>
    </source>
</evidence>
<dbReference type="EMBL" id="AMWG01000054">
    <property type="protein sequence ID" value="ELP33519.1"/>
    <property type="molecule type" value="Genomic_DNA"/>
</dbReference>
<accession>L7CH10</accession>
<dbReference type="AlphaFoldDB" id="L7CH10"/>
<organism evidence="1 2">
    <name type="scientific">Rhodopirellula baltica SWK14</name>
    <dbReference type="NCBI Taxonomy" id="993516"/>
    <lineage>
        <taxon>Bacteria</taxon>
        <taxon>Pseudomonadati</taxon>
        <taxon>Planctomycetota</taxon>
        <taxon>Planctomycetia</taxon>
        <taxon>Pirellulales</taxon>
        <taxon>Pirellulaceae</taxon>
        <taxon>Rhodopirellula</taxon>
    </lineage>
</organism>
<comment type="caution">
    <text evidence="1">The sequence shown here is derived from an EMBL/GenBank/DDBJ whole genome shotgun (WGS) entry which is preliminary data.</text>
</comment>
<protein>
    <submittedName>
        <fullName evidence="1">Uncharacterized protein</fullName>
    </submittedName>
</protein>
<gene>
    <name evidence="1" type="ORF">RBSWK_02561</name>
</gene>
<name>L7CH10_RHOBT</name>